<dbReference type="Proteomes" id="UP001415857">
    <property type="component" value="Unassembled WGS sequence"/>
</dbReference>
<dbReference type="FunFam" id="1.10.472.10:FF:000091">
    <property type="entry name" value="putative cyclin-B3-1 isoform X3"/>
    <property type="match status" value="1"/>
</dbReference>
<dbReference type="Gene3D" id="1.10.472.10">
    <property type="entry name" value="Cyclin-like"/>
    <property type="match status" value="2"/>
</dbReference>
<keyword evidence="4" id="KW-0131">Cell cycle</keyword>
<dbReference type="CDD" id="cd20507">
    <property type="entry name" value="CYCLIN_CCNB1-like_rpt1"/>
    <property type="match status" value="1"/>
</dbReference>
<accession>A0AAP0RGW7</accession>
<proteinExistence type="inferred from homology"/>
<dbReference type="Pfam" id="PF02984">
    <property type="entry name" value="Cyclin_C"/>
    <property type="match status" value="1"/>
</dbReference>
<dbReference type="InterPro" id="IPR013763">
    <property type="entry name" value="Cyclin-like_dom"/>
</dbReference>
<sequence>MVAAKEKVNRGTSQVAEDHCTHKSVGVGSFKVYLDNEKGRDSLDDDIARKARGNLINSRMKSVPVNRGATQTNGSVSKANLKNLDKSKGKRDSSVKTMVGRKALADVSNVQGQMSRNEVHDCFKPLKGKSERSVSLQWVSVCPATRSASASSRKHFMGQARERLGQGVGDYHTSRRGIKDLKISIKDQRTNAQGRKSINTDGGMTARKPPLPTRKSLPVLKRVNQLDTSDVKVVENAEISENSKGKHRFPVKTKICQKVVPPVNSARSHFWRNRVSDGFIIMASRDQTNANARALPGKSMRVLFTALGTSVADRLEEHGEVMKQEKLPSIDDSCNHLEVSEYVDEIYQYYWVTEAQNPSLANYMTIQTEITPQMRGILINWLIEVHFKFDLMQETLYLMVSLLDQYLSLVKINKNEMQLVGLTALLLASKYEDFWHPRIKDLISISAESYSRDQMLGMEKAILKKLKFRLNVPTPYVFMLRFIKAAQSDTKLQHLAFYLIELCLVECEALKFKPSLLCASAIYVARCTLQMNPAWTQLLAKHAHYEEDQIRDCAEMILRFHKAARTALLNVTYEKYMRPDHSGVAAIKPLGLLPV</sequence>
<evidence type="ECO:0000313" key="10">
    <source>
        <dbReference type="Proteomes" id="UP001415857"/>
    </source>
</evidence>
<feature type="domain" description="Cyclin-like" evidence="7">
    <location>
        <begin position="380"/>
        <end position="464"/>
    </location>
</feature>
<evidence type="ECO:0000256" key="1">
    <source>
        <dbReference type="ARBA" id="ARBA00006955"/>
    </source>
</evidence>
<dbReference type="InterPro" id="IPR004367">
    <property type="entry name" value="Cyclin_C-dom"/>
</dbReference>
<evidence type="ECO:0000256" key="5">
    <source>
        <dbReference type="RuleBase" id="RU000383"/>
    </source>
</evidence>
<evidence type="ECO:0000256" key="6">
    <source>
        <dbReference type="SAM" id="MobiDB-lite"/>
    </source>
</evidence>
<reference evidence="9 10" key="1">
    <citation type="journal article" date="2024" name="Plant J.">
        <title>Genome sequences and population genomics reveal climatic adaptation and genomic divergence between two closely related sweetgum species.</title>
        <authorList>
            <person name="Xu W.Q."/>
            <person name="Ren C.Q."/>
            <person name="Zhang X.Y."/>
            <person name="Comes H.P."/>
            <person name="Liu X.H."/>
            <person name="Li Y.G."/>
            <person name="Kettle C.J."/>
            <person name="Jalonen R."/>
            <person name="Gaisberger H."/>
            <person name="Ma Y.Z."/>
            <person name="Qiu Y.X."/>
        </authorList>
    </citation>
    <scope>NUCLEOTIDE SEQUENCE [LARGE SCALE GENOMIC DNA]</scope>
    <source>
        <strain evidence="9">Hangzhou</strain>
    </source>
</reference>
<dbReference type="GO" id="GO:0016538">
    <property type="term" value="F:cyclin-dependent protein serine/threonine kinase regulator activity"/>
    <property type="evidence" value="ECO:0007669"/>
    <property type="project" value="InterPro"/>
</dbReference>
<comment type="similarity">
    <text evidence="1">Belongs to the cyclin family. Cyclin AB subfamily.</text>
</comment>
<evidence type="ECO:0000313" key="9">
    <source>
        <dbReference type="EMBL" id="KAK9276695.1"/>
    </source>
</evidence>
<comment type="caution">
    <text evidence="9">The sequence shown here is derived from an EMBL/GenBank/DDBJ whole genome shotgun (WGS) entry which is preliminary data.</text>
</comment>
<feature type="domain" description="Cyclin-like" evidence="7">
    <location>
        <begin position="477"/>
        <end position="559"/>
    </location>
</feature>
<dbReference type="AlphaFoldDB" id="A0AAP0RGW7"/>
<dbReference type="InterPro" id="IPR036915">
    <property type="entry name" value="Cyclin-like_sf"/>
</dbReference>
<dbReference type="EMBL" id="JBBPBK010000010">
    <property type="protein sequence ID" value="KAK9276695.1"/>
    <property type="molecule type" value="Genomic_DNA"/>
</dbReference>
<feature type="compositionally biased region" description="Basic and acidic residues" evidence="6">
    <location>
        <begin position="83"/>
        <end position="94"/>
    </location>
</feature>
<evidence type="ECO:0000256" key="3">
    <source>
        <dbReference type="ARBA" id="ARBA00023127"/>
    </source>
</evidence>
<dbReference type="InterPro" id="IPR006671">
    <property type="entry name" value="Cyclin_N"/>
</dbReference>
<dbReference type="Pfam" id="PF00134">
    <property type="entry name" value="Cyclin_N"/>
    <property type="match status" value="1"/>
</dbReference>
<evidence type="ECO:0000256" key="4">
    <source>
        <dbReference type="ARBA" id="ARBA00023306"/>
    </source>
</evidence>
<feature type="region of interest" description="Disordered" evidence="6">
    <location>
        <begin position="188"/>
        <end position="214"/>
    </location>
</feature>
<dbReference type="GO" id="GO:0051301">
    <property type="term" value="P:cell division"/>
    <property type="evidence" value="ECO:0007669"/>
    <property type="project" value="UniProtKB-KW"/>
</dbReference>
<evidence type="ECO:0008006" key="11">
    <source>
        <dbReference type="Google" id="ProtNLM"/>
    </source>
</evidence>
<feature type="region of interest" description="Disordered" evidence="6">
    <location>
        <begin position="58"/>
        <end position="97"/>
    </location>
</feature>
<gene>
    <name evidence="9" type="ORF">L1049_006231</name>
</gene>
<dbReference type="FunFam" id="1.10.472.10:FF:000057">
    <property type="entry name" value="Cyclin N-terminal domain containing 2"/>
    <property type="match status" value="1"/>
</dbReference>
<keyword evidence="10" id="KW-1185">Reference proteome</keyword>
<dbReference type="PANTHER" id="PTHR10177">
    <property type="entry name" value="CYCLINS"/>
    <property type="match status" value="1"/>
</dbReference>
<feature type="compositionally biased region" description="Polar residues" evidence="6">
    <location>
        <begin position="190"/>
        <end position="202"/>
    </location>
</feature>
<organism evidence="9 10">
    <name type="scientific">Liquidambar formosana</name>
    <name type="common">Formosan gum</name>
    <dbReference type="NCBI Taxonomy" id="63359"/>
    <lineage>
        <taxon>Eukaryota</taxon>
        <taxon>Viridiplantae</taxon>
        <taxon>Streptophyta</taxon>
        <taxon>Embryophyta</taxon>
        <taxon>Tracheophyta</taxon>
        <taxon>Spermatophyta</taxon>
        <taxon>Magnoliopsida</taxon>
        <taxon>eudicotyledons</taxon>
        <taxon>Gunneridae</taxon>
        <taxon>Pentapetalae</taxon>
        <taxon>Saxifragales</taxon>
        <taxon>Altingiaceae</taxon>
        <taxon>Liquidambar</taxon>
    </lineage>
</organism>
<dbReference type="SUPFAM" id="SSF47954">
    <property type="entry name" value="Cyclin-like"/>
    <property type="match status" value="2"/>
</dbReference>
<dbReference type="GO" id="GO:0044772">
    <property type="term" value="P:mitotic cell cycle phase transition"/>
    <property type="evidence" value="ECO:0007669"/>
    <property type="project" value="InterPro"/>
</dbReference>
<dbReference type="PIRSF" id="PIRSF001771">
    <property type="entry name" value="Cyclin_A_B_D_E"/>
    <property type="match status" value="1"/>
</dbReference>
<keyword evidence="2" id="KW-0132">Cell division</keyword>
<evidence type="ECO:0000259" key="7">
    <source>
        <dbReference type="SMART" id="SM00385"/>
    </source>
</evidence>
<protein>
    <recommendedName>
        <fullName evidence="11">B-like cyclin</fullName>
    </recommendedName>
</protein>
<feature type="compositionally biased region" description="Polar residues" evidence="6">
    <location>
        <begin position="68"/>
        <end position="80"/>
    </location>
</feature>
<feature type="domain" description="Cyclin C-terminal" evidence="8">
    <location>
        <begin position="473"/>
        <end position="590"/>
    </location>
</feature>
<evidence type="ECO:0000256" key="2">
    <source>
        <dbReference type="ARBA" id="ARBA00022618"/>
    </source>
</evidence>
<dbReference type="SMART" id="SM00385">
    <property type="entry name" value="CYCLIN"/>
    <property type="match status" value="2"/>
</dbReference>
<dbReference type="SMART" id="SM01332">
    <property type="entry name" value="Cyclin_C"/>
    <property type="match status" value="1"/>
</dbReference>
<evidence type="ECO:0000259" key="8">
    <source>
        <dbReference type="SMART" id="SM01332"/>
    </source>
</evidence>
<keyword evidence="3 5" id="KW-0195">Cyclin</keyword>
<dbReference type="InterPro" id="IPR039361">
    <property type="entry name" value="Cyclin"/>
</dbReference>
<name>A0AAP0RGW7_LIQFO</name>
<dbReference type="InterPro" id="IPR046965">
    <property type="entry name" value="Cyclin_A/B-like"/>
</dbReference>